<sequence>TEAFKGNPGTCYCLVTLVTSSLTQGYPLSTPGVQ</sequence>
<feature type="non-terminal residue" evidence="1">
    <location>
        <position position="1"/>
    </location>
</feature>
<name>X1VUA6_9ZZZZ</name>
<proteinExistence type="predicted"/>
<comment type="caution">
    <text evidence="1">The sequence shown here is derived from an EMBL/GenBank/DDBJ whole genome shotgun (WGS) entry which is preliminary data.</text>
</comment>
<dbReference type="AlphaFoldDB" id="X1VUA6"/>
<reference evidence="1" key="1">
    <citation type="journal article" date="2014" name="Front. Microbiol.">
        <title>High frequency of phylogenetically diverse reductive dehalogenase-homologous genes in deep subseafloor sedimentary metagenomes.</title>
        <authorList>
            <person name="Kawai M."/>
            <person name="Futagami T."/>
            <person name="Toyoda A."/>
            <person name="Takaki Y."/>
            <person name="Nishi S."/>
            <person name="Hori S."/>
            <person name="Arai W."/>
            <person name="Tsubouchi T."/>
            <person name="Morono Y."/>
            <person name="Uchiyama I."/>
            <person name="Ito T."/>
            <person name="Fujiyama A."/>
            <person name="Inagaki F."/>
            <person name="Takami H."/>
        </authorList>
    </citation>
    <scope>NUCLEOTIDE SEQUENCE</scope>
    <source>
        <strain evidence="1">Expedition CK06-06</strain>
    </source>
</reference>
<accession>X1VUA6</accession>
<evidence type="ECO:0000313" key="1">
    <source>
        <dbReference type="EMBL" id="GAJ21171.1"/>
    </source>
</evidence>
<organism evidence="1">
    <name type="scientific">marine sediment metagenome</name>
    <dbReference type="NCBI Taxonomy" id="412755"/>
    <lineage>
        <taxon>unclassified sequences</taxon>
        <taxon>metagenomes</taxon>
        <taxon>ecological metagenomes</taxon>
    </lineage>
</organism>
<gene>
    <name evidence="1" type="ORF">S12H4_55413</name>
</gene>
<dbReference type="EMBL" id="BARW01035543">
    <property type="protein sequence ID" value="GAJ21171.1"/>
    <property type="molecule type" value="Genomic_DNA"/>
</dbReference>
<protein>
    <submittedName>
        <fullName evidence="1">Uncharacterized protein</fullName>
    </submittedName>
</protein>